<comment type="caution">
    <text evidence="1">The sequence shown here is derived from an EMBL/GenBank/DDBJ whole genome shotgun (WGS) entry which is preliminary data.</text>
</comment>
<dbReference type="OrthoDB" id="2353632at2"/>
<dbReference type="PATRIC" id="fig|1150625.3.peg.2630"/>
<dbReference type="InterPro" id="IPR015053">
    <property type="entry name" value="DUF1871"/>
</dbReference>
<dbReference type="InterPro" id="IPR023162">
    <property type="entry name" value="Apc36109-like_dom_sf"/>
</dbReference>
<reference evidence="1 2" key="1">
    <citation type="journal article" date="2016" name="Front. Microbiol.">
        <title>Microevolution Analysis of Bacillus coahuilensis Unveils Differences in Phosphorus Acquisition Strategies and Their Regulation.</title>
        <authorList>
            <person name="Gomez-Lunar Z."/>
            <person name="Hernandez-Gonzalez I."/>
            <person name="Rodriguez-Torres M.D."/>
            <person name="Souza V."/>
            <person name="Olmedo-Alvarez G."/>
        </authorList>
    </citation>
    <scope>NUCLEOTIDE SEQUENCE [LARGE SCALE GENOMIC DNA]</scope>
    <source>
        <strain evidence="2">p1.1.43</strain>
    </source>
</reference>
<evidence type="ECO:0000313" key="1">
    <source>
        <dbReference type="EMBL" id="KUP05339.1"/>
    </source>
</evidence>
<sequence length="86" mass="9840">MNTAEMNTQLVLLLKKWDPFKVGPNHYDTEIADVIQATHSTEDSKHLAGAIQHIYEFSFEEFIPFIHCEVIAEKLLHIKNQASCSL</sequence>
<organism evidence="1 2">
    <name type="scientific">Bacillus coahuilensis p1.1.43</name>
    <dbReference type="NCBI Taxonomy" id="1150625"/>
    <lineage>
        <taxon>Bacteria</taxon>
        <taxon>Bacillati</taxon>
        <taxon>Bacillota</taxon>
        <taxon>Bacilli</taxon>
        <taxon>Bacillales</taxon>
        <taxon>Bacillaceae</taxon>
        <taxon>Bacillus</taxon>
    </lineage>
</organism>
<dbReference type="Gene3D" id="1.10.340.20">
    <property type="entry name" value="Apc36109-like domain"/>
    <property type="match status" value="1"/>
</dbReference>
<protein>
    <recommendedName>
        <fullName evidence="3">DUF1871 domain-containing protein</fullName>
    </recommendedName>
</protein>
<dbReference type="SUPFAM" id="SSF116922">
    <property type="entry name" value="YugE-like"/>
    <property type="match status" value="1"/>
</dbReference>
<dbReference type="AlphaFoldDB" id="A0A147K640"/>
<dbReference type="Pfam" id="PF08958">
    <property type="entry name" value="DUF1871"/>
    <property type="match status" value="1"/>
</dbReference>
<name>A0A147K640_9BACI</name>
<keyword evidence="2" id="KW-1185">Reference proteome</keyword>
<gene>
    <name evidence="1" type="ORF">Q75_12505</name>
</gene>
<proteinExistence type="predicted"/>
<accession>A0A147K640</accession>
<dbReference type="Proteomes" id="UP000074108">
    <property type="component" value="Unassembled WGS sequence"/>
</dbReference>
<dbReference type="EMBL" id="LDYG01000039">
    <property type="protein sequence ID" value="KUP05339.1"/>
    <property type="molecule type" value="Genomic_DNA"/>
</dbReference>
<evidence type="ECO:0000313" key="2">
    <source>
        <dbReference type="Proteomes" id="UP000074108"/>
    </source>
</evidence>
<dbReference type="RefSeq" id="WP_059351547.1">
    <property type="nucleotide sequence ID" value="NZ_LDYG01000039.1"/>
</dbReference>
<evidence type="ECO:0008006" key="3">
    <source>
        <dbReference type="Google" id="ProtNLM"/>
    </source>
</evidence>